<evidence type="ECO:0000313" key="5">
    <source>
        <dbReference type="Proteomes" id="UP000481947"/>
    </source>
</evidence>
<dbReference type="RefSeq" id="WP_105727905.1">
    <property type="nucleotide sequence ID" value="NZ_CAXYWD010000012.1"/>
</dbReference>
<sequence length="192" mass="21801">MNQYSLFDERKAAQAAAYLLFRAGGQLPILKLMKLLYLAERESFKRYGDSITGDRLVSMPHGPVLSRTYDLSGGCESSREGGWDTWVGDRSGYDVALKDASMIRSPEQDLLVLSDSDLECLAETWKQFGHWDKYRLRDYTHTDACPEWVDPLGGSHDIPYARLLKAVGHSPAQVEALSRRLHEQRYINQAFV</sequence>
<name>A0A2S9KJC1_9BURK</name>
<dbReference type="AlphaFoldDB" id="A0A2S9KJC1"/>
<dbReference type="Proteomes" id="UP000238326">
    <property type="component" value="Unassembled WGS sequence"/>
</dbReference>
<evidence type="ECO:0000313" key="3">
    <source>
        <dbReference type="EMBL" id="PRD70539.1"/>
    </source>
</evidence>
<dbReference type="EMBL" id="PVLR01000001">
    <property type="protein sequence ID" value="PRD70539.1"/>
    <property type="molecule type" value="Genomic_DNA"/>
</dbReference>
<evidence type="ECO:0000259" key="1">
    <source>
        <dbReference type="Pfam" id="PF13274"/>
    </source>
</evidence>
<organism evidence="3 4">
    <name type="scientific">Malikia spinosa</name>
    <dbReference type="NCBI Taxonomy" id="86180"/>
    <lineage>
        <taxon>Bacteria</taxon>
        <taxon>Pseudomonadati</taxon>
        <taxon>Pseudomonadota</taxon>
        <taxon>Betaproteobacteria</taxon>
        <taxon>Burkholderiales</taxon>
        <taxon>Comamonadaceae</taxon>
        <taxon>Malikia</taxon>
    </lineage>
</organism>
<protein>
    <submittedName>
        <fullName evidence="2">DUF4065 domain-containing protein</fullName>
    </submittedName>
</protein>
<gene>
    <name evidence="3" type="ORF">C6P61_00185</name>
    <name evidence="2" type="ORF">F5985_13285</name>
</gene>
<evidence type="ECO:0000313" key="2">
    <source>
        <dbReference type="EMBL" id="MYZ53073.1"/>
    </source>
</evidence>
<dbReference type="InterPro" id="IPR025272">
    <property type="entry name" value="SocA_Panacea"/>
</dbReference>
<dbReference type="Pfam" id="PF13274">
    <property type="entry name" value="SocA_Panacea"/>
    <property type="match status" value="1"/>
</dbReference>
<feature type="domain" description="Antitoxin SocA-like Panacea" evidence="1">
    <location>
        <begin position="32"/>
        <end position="144"/>
    </location>
</feature>
<dbReference type="OrthoDB" id="9813053at2"/>
<keyword evidence="4" id="KW-1185">Reference proteome</keyword>
<reference evidence="3 4" key="1">
    <citation type="submission" date="2018-03" db="EMBL/GenBank/DDBJ databases">
        <title>Comparative genomics illustrates the genes involved in a hyperalkaliphilic mechanisms of Serpentinomonas isolated from highly-alkaline calcium-rich serpentinized springs.</title>
        <authorList>
            <person name="Suzuki S."/>
            <person name="Ishii S."/>
            <person name="Walworth N."/>
            <person name="Bird L."/>
            <person name="Kuenen J.G."/>
            <person name="Nealson K.H."/>
        </authorList>
    </citation>
    <scope>NUCLEOTIDE SEQUENCE [LARGE SCALE GENOMIC DNA]</scope>
    <source>
        <strain evidence="3 4">83</strain>
    </source>
</reference>
<proteinExistence type="predicted"/>
<dbReference type="EMBL" id="VYSB01000015">
    <property type="protein sequence ID" value="MYZ53073.1"/>
    <property type="molecule type" value="Genomic_DNA"/>
</dbReference>
<reference evidence="2 5" key="2">
    <citation type="submission" date="2019-09" db="EMBL/GenBank/DDBJ databases">
        <title>Identification of Malikia spinosa a prominent benzene-, toluene-, and ethylbenzene-degrading bacterium: enrichment, isolation and whole genome sequencing.</title>
        <authorList>
            <person name="Tancsics A."/>
            <person name="Revesz F."/>
            <person name="Kriszt B."/>
        </authorList>
    </citation>
    <scope>NUCLEOTIDE SEQUENCE [LARGE SCALE GENOMIC DNA]</scope>
    <source>
        <strain evidence="2 5">AB6</strain>
    </source>
</reference>
<evidence type="ECO:0000313" key="4">
    <source>
        <dbReference type="Proteomes" id="UP000238326"/>
    </source>
</evidence>
<comment type="caution">
    <text evidence="3">The sequence shown here is derived from an EMBL/GenBank/DDBJ whole genome shotgun (WGS) entry which is preliminary data.</text>
</comment>
<accession>A0A2S9KJC1</accession>
<dbReference type="Proteomes" id="UP000481947">
    <property type="component" value="Unassembled WGS sequence"/>
</dbReference>